<reference evidence="1 2" key="1">
    <citation type="journal article" date="2022" name="New Phytol.">
        <title>Ecological generalism drives hyperdiversity of secondary metabolite gene clusters in xylarialean endophytes.</title>
        <authorList>
            <person name="Franco M.E.E."/>
            <person name="Wisecaver J.H."/>
            <person name="Arnold A.E."/>
            <person name="Ju Y.M."/>
            <person name="Slot J.C."/>
            <person name="Ahrendt S."/>
            <person name="Moore L.P."/>
            <person name="Eastman K.E."/>
            <person name="Scott K."/>
            <person name="Konkel Z."/>
            <person name="Mondo S.J."/>
            <person name="Kuo A."/>
            <person name="Hayes R.D."/>
            <person name="Haridas S."/>
            <person name="Andreopoulos B."/>
            <person name="Riley R."/>
            <person name="LaButti K."/>
            <person name="Pangilinan J."/>
            <person name="Lipzen A."/>
            <person name="Amirebrahimi M."/>
            <person name="Yan J."/>
            <person name="Adam C."/>
            <person name="Keymanesh K."/>
            <person name="Ng V."/>
            <person name="Louie K."/>
            <person name="Northen T."/>
            <person name="Drula E."/>
            <person name="Henrissat B."/>
            <person name="Hsieh H.M."/>
            <person name="Youens-Clark K."/>
            <person name="Lutzoni F."/>
            <person name="Miadlikowska J."/>
            <person name="Eastwood D.C."/>
            <person name="Hamelin R.C."/>
            <person name="Grigoriev I.V."/>
            <person name="U'Ren J.M."/>
        </authorList>
    </citation>
    <scope>NUCLEOTIDE SEQUENCE [LARGE SCALE GENOMIC DNA]</scope>
    <source>
        <strain evidence="1 2">CBS 119005</strain>
    </source>
</reference>
<protein>
    <submittedName>
        <fullName evidence="1">Cytochrome P450 oxidoreductase</fullName>
    </submittedName>
</protein>
<keyword evidence="2" id="KW-1185">Reference proteome</keyword>
<sequence>MGLLIPLVIILTVGYWTGWIIYTRYFHPLSQIPGPWLASVSRTWYMLQIVKGDMEQSQRKLHARYGPLIRIAPNEIACADPNAINTIYRTQAALNKTDFYTPWNSHNFSKYRDSFTETDDKQHSSRRRIVQQVYTLSNVLKSEKYIDKCSELFLQRLGEYADAGKRFDLGEWLQMYAFDVVGELYFGRMFGFLEKSVDHNNWIHSLDLLMPFLCVTSVAPSYIRNLILMSALVVPGSVAALKAIENIASSARVLVAKRIGEHTDSKFQRTDIFQQLCDIHVEKGNKVDFQTGDIEQEAYGALLAGSDTTAIGFRTVFYYLMKKPDVYAQLMEELETAKREGRLSSPVAYAEATQLPFLCTCVKEALRIHPAVQLTMAREVPEGGLNLCGKFIAAGYRVGMNSAVVHYDTSVFGKDAVDYRPSRWLESPEAATKMDKSMLHFGAGTRTCIGKNISMAEIHKLVPDVMMNFKMEMWNPEATWMTRNLWFCKQTGIEVRLTRRK</sequence>
<evidence type="ECO:0000313" key="1">
    <source>
        <dbReference type="EMBL" id="KAI4866000.1"/>
    </source>
</evidence>
<dbReference type="Proteomes" id="UP001497700">
    <property type="component" value="Unassembled WGS sequence"/>
</dbReference>
<proteinExistence type="predicted"/>
<evidence type="ECO:0000313" key="2">
    <source>
        <dbReference type="Proteomes" id="UP001497700"/>
    </source>
</evidence>
<gene>
    <name evidence="1" type="ORF">F4820DRAFT_469171</name>
</gene>
<comment type="caution">
    <text evidence="1">The sequence shown here is derived from an EMBL/GenBank/DDBJ whole genome shotgun (WGS) entry which is preliminary data.</text>
</comment>
<organism evidence="1 2">
    <name type="scientific">Hypoxylon rubiginosum</name>
    <dbReference type="NCBI Taxonomy" id="110542"/>
    <lineage>
        <taxon>Eukaryota</taxon>
        <taxon>Fungi</taxon>
        <taxon>Dikarya</taxon>
        <taxon>Ascomycota</taxon>
        <taxon>Pezizomycotina</taxon>
        <taxon>Sordariomycetes</taxon>
        <taxon>Xylariomycetidae</taxon>
        <taxon>Xylariales</taxon>
        <taxon>Hypoxylaceae</taxon>
        <taxon>Hypoxylon</taxon>
    </lineage>
</organism>
<name>A0ACB9Z4S2_9PEZI</name>
<accession>A0ACB9Z4S2</accession>
<dbReference type="EMBL" id="MU393464">
    <property type="protein sequence ID" value="KAI4866000.1"/>
    <property type="molecule type" value="Genomic_DNA"/>
</dbReference>